<sequence length="89" mass="10295">MWDEAGLMELEYKDIKLVKIGPEFCLDTLYSNIAYDKPFLIETIYGEMHTVQLAWFQGRGNNYRFVLGDPCDEMGMYVAPSAVAYIEVR</sequence>
<proteinExistence type="predicted"/>
<name>A0A6B9XZD6_9CAUD</name>
<keyword evidence="2" id="KW-1185">Reference proteome</keyword>
<protein>
    <submittedName>
        <fullName evidence="1">Uncharacterized protein</fullName>
    </submittedName>
</protein>
<accession>A0A6B9XZD6</accession>
<evidence type="ECO:0000313" key="1">
    <source>
        <dbReference type="EMBL" id="QHS01600.1"/>
    </source>
</evidence>
<dbReference type="EMBL" id="MN882610">
    <property type="protein sequence ID" value="QHS01600.1"/>
    <property type="molecule type" value="Genomic_DNA"/>
</dbReference>
<reference evidence="2" key="1">
    <citation type="submission" date="2019-12" db="EMBL/GenBank/DDBJ databases">
        <authorList>
            <person name="Wang K."/>
            <person name="Tamayo M.G."/>
            <person name="Penner T.V."/>
            <person name="Cook B.W.M."/>
            <person name="Court D.A."/>
            <person name="Theriault S.S."/>
        </authorList>
    </citation>
    <scope>NUCLEOTIDE SEQUENCE [LARGE SCALE GENOMIC DNA]</scope>
</reference>
<organism evidence="1 2">
    <name type="scientific">Enterobacter phage vB_EclM_CIP9</name>
    <dbReference type="NCBI Taxonomy" id="2696340"/>
    <lineage>
        <taxon>Viruses</taxon>
        <taxon>Duplodnaviria</taxon>
        <taxon>Heunggongvirae</taxon>
        <taxon>Uroviricota</taxon>
        <taxon>Caudoviricetes</taxon>
        <taxon>Pantevenvirales</taxon>
        <taxon>Straboviridae</taxon>
        <taxon>Tevenvirinae</taxon>
        <taxon>Kanagawavirus</taxon>
        <taxon>Kanagawavirus cipnine</taxon>
    </lineage>
</organism>
<evidence type="ECO:0000313" key="2">
    <source>
        <dbReference type="Proteomes" id="UP000465071"/>
    </source>
</evidence>
<gene>
    <name evidence="1" type="ORF">CPT_CIP9_064</name>
</gene>
<dbReference type="Proteomes" id="UP000465071">
    <property type="component" value="Segment"/>
</dbReference>